<dbReference type="PANTHER" id="PTHR43464">
    <property type="entry name" value="METHYLTRANSFERASE"/>
    <property type="match status" value="1"/>
</dbReference>
<organism evidence="6 7">
    <name type="scientific">Rhodococcus opacus</name>
    <name type="common">Nocardia opaca</name>
    <dbReference type="NCBI Taxonomy" id="37919"/>
    <lineage>
        <taxon>Bacteria</taxon>
        <taxon>Bacillati</taxon>
        <taxon>Actinomycetota</taxon>
        <taxon>Actinomycetes</taxon>
        <taxon>Mycobacteriales</taxon>
        <taxon>Nocardiaceae</taxon>
        <taxon>Rhodococcus</taxon>
    </lineage>
</organism>
<accession>A0A1B1K797</accession>
<sequence>MSCREATTLPERSGPHADDPFSGRQPTSHERMTGRPWDASYHEGPAPWDVGRPQPAIVRVASEGGFAGAVLDAGCGTGENALHVASLGLQVLGVDVAETALAIAREKADDRRIEVEFAVADAFQLDSTGRRFDTVLDCGLFHTFDAAERPRYVASLASVTEHGGTVYVLCFSDDGPDTGPHPVRRDELRAAFDPSDGWKVAAIEPDRIETRFHDDGAPAWFATIERI</sequence>
<keyword evidence="2" id="KW-0808">Transferase</keyword>
<dbReference type="PROSITE" id="PS51585">
    <property type="entry name" value="SAM_MT_TPMT"/>
    <property type="match status" value="1"/>
</dbReference>
<gene>
    <name evidence="6" type="ORF">R1CP_18860</name>
</gene>
<evidence type="ECO:0000256" key="3">
    <source>
        <dbReference type="ARBA" id="ARBA00022691"/>
    </source>
</evidence>
<evidence type="ECO:0000313" key="7">
    <source>
        <dbReference type="Proteomes" id="UP000186108"/>
    </source>
</evidence>
<protein>
    <recommendedName>
        <fullName evidence="5">Methyltransferase domain-containing protein</fullName>
    </recommendedName>
</protein>
<feature type="domain" description="Methyltransferase" evidence="5">
    <location>
        <begin position="70"/>
        <end position="164"/>
    </location>
</feature>
<keyword evidence="3" id="KW-0949">S-adenosyl-L-methionine</keyword>
<dbReference type="CDD" id="cd02440">
    <property type="entry name" value="AdoMet_MTases"/>
    <property type="match status" value="1"/>
</dbReference>
<keyword evidence="1" id="KW-0489">Methyltransferase</keyword>
<evidence type="ECO:0000259" key="5">
    <source>
        <dbReference type="Pfam" id="PF13649"/>
    </source>
</evidence>
<evidence type="ECO:0000256" key="1">
    <source>
        <dbReference type="ARBA" id="ARBA00022603"/>
    </source>
</evidence>
<dbReference type="Proteomes" id="UP000186108">
    <property type="component" value="Chromosome"/>
</dbReference>
<dbReference type="EMBL" id="CP009111">
    <property type="protein sequence ID" value="ANS28456.1"/>
    <property type="molecule type" value="Genomic_DNA"/>
</dbReference>
<dbReference type="PANTHER" id="PTHR43464:SF19">
    <property type="entry name" value="UBIQUINONE BIOSYNTHESIS O-METHYLTRANSFERASE, MITOCHONDRIAL"/>
    <property type="match status" value="1"/>
</dbReference>
<feature type="compositionally biased region" description="Basic and acidic residues" evidence="4">
    <location>
        <begin position="13"/>
        <end position="33"/>
    </location>
</feature>
<dbReference type="Gene3D" id="3.40.50.150">
    <property type="entry name" value="Vaccinia Virus protein VP39"/>
    <property type="match status" value="1"/>
</dbReference>
<evidence type="ECO:0000256" key="2">
    <source>
        <dbReference type="ARBA" id="ARBA00022679"/>
    </source>
</evidence>
<evidence type="ECO:0000313" key="6">
    <source>
        <dbReference type="EMBL" id="ANS28456.1"/>
    </source>
</evidence>
<dbReference type="GO" id="GO:0008757">
    <property type="term" value="F:S-adenosylmethionine-dependent methyltransferase activity"/>
    <property type="evidence" value="ECO:0007669"/>
    <property type="project" value="InterPro"/>
</dbReference>
<dbReference type="InterPro" id="IPR029063">
    <property type="entry name" value="SAM-dependent_MTases_sf"/>
</dbReference>
<dbReference type="InterPro" id="IPR008854">
    <property type="entry name" value="TPMT"/>
</dbReference>
<dbReference type="SUPFAM" id="SSF53335">
    <property type="entry name" value="S-adenosyl-L-methionine-dependent methyltransferases"/>
    <property type="match status" value="1"/>
</dbReference>
<reference evidence="6 7" key="1">
    <citation type="submission" date="2014-07" db="EMBL/GenBank/DDBJ databases">
        <authorList>
            <person name="Zhang J.E."/>
            <person name="Yang H."/>
            <person name="Guo J."/>
            <person name="Deng Z."/>
            <person name="Luo H."/>
            <person name="Luo M."/>
            <person name="Zhao B."/>
        </authorList>
    </citation>
    <scope>NUCLEOTIDE SEQUENCE [LARGE SCALE GENOMIC DNA]</scope>
    <source>
        <strain evidence="6 7">1CP</strain>
    </source>
</reference>
<evidence type="ECO:0000256" key="4">
    <source>
        <dbReference type="SAM" id="MobiDB-lite"/>
    </source>
</evidence>
<feature type="region of interest" description="Disordered" evidence="4">
    <location>
        <begin position="1"/>
        <end position="35"/>
    </location>
</feature>
<dbReference type="InterPro" id="IPR041698">
    <property type="entry name" value="Methyltransf_25"/>
</dbReference>
<dbReference type="PATRIC" id="fig|37919.13.peg.3923"/>
<name>A0A1B1K797_RHOOP</name>
<dbReference type="AlphaFoldDB" id="A0A1B1K797"/>
<dbReference type="Pfam" id="PF13649">
    <property type="entry name" value="Methyltransf_25"/>
    <property type="match status" value="1"/>
</dbReference>
<dbReference type="GO" id="GO:0032259">
    <property type="term" value="P:methylation"/>
    <property type="evidence" value="ECO:0007669"/>
    <property type="project" value="UniProtKB-KW"/>
</dbReference>
<proteinExistence type="predicted"/>